<dbReference type="EC" id="2.7.8.-" evidence="11 12"/>
<feature type="active site" evidence="11">
    <location>
        <position position="223"/>
    </location>
</feature>
<dbReference type="PANTHER" id="PTHR21248:SF20">
    <property type="entry name" value="CARDIOLIPIN SYNTHASE YWIE-RELATED"/>
    <property type="match status" value="1"/>
</dbReference>
<dbReference type="SUPFAM" id="SSF56024">
    <property type="entry name" value="Phospholipase D/nuclease"/>
    <property type="match status" value="2"/>
</dbReference>
<evidence type="ECO:0000256" key="6">
    <source>
        <dbReference type="ARBA" id="ARBA00022989"/>
    </source>
</evidence>
<keyword evidence="6 11" id="KW-1133">Transmembrane helix</keyword>
<evidence type="ECO:0000256" key="4">
    <source>
        <dbReference type="ARBA" id="ARBA00022692"/>
    </source>
</evidence>
<feature type="active site" evidence="11">
    <location>
        <position position="225"/>
    </location>
</feature>
<dbReference type="CDD" id="cd09112">
    <property type="entry name" value="PLDc_CLS_2"/>
    <property type="match status" value="1"/>
</dbReference>
<feature type="active site" evidence="11">
    <location>
        <position position="399"/>
    </location>
</feature>
<dbReference type="InterPro" id="IPR001736">
    <property type="entry name" value="PLipase_D/transphosphatidylase"/>
</dbReference>
<dbReference type="FunFam" id="3.30.870.10:FF:000014">
    <property type="entry name" value="Cardiolipin synthase"/>
    <property type="match status" value="1"/>
</dbReference>
<dbReference type="OrthoDB" id="9762009at2"/>
<dbReference type="NCBIfam" id="TIGR04265">
    <property type="entry name" value="bac_cardiolipin"/>
    <property type="match status" value="1"/>
</dbReference>
<evidence type="ECO:0000313" key="15">
    <source>
        <dbReference type="Proteomes" id="UP000183410"/>
    </source>
</evidence>
<feature type="transmembrane region" description="Helical" evidence="11">
    <location>
        <begin position="37"/>
        <end position="56"/>
    </location>
</feature>
<dbReference type="CDD" id="cd09110">
    <property type="entry name" value="PLDc_CLS_1"/>
    <property type="match status" value="1"/>
</dbReference>
<evidence type="ECO:0000256" key="3">
    <source>
        <dbReference type="ARBA" id="ARBA00022679"/>
    </source>
</evidence>
<dbReference type="SMART" id="SM00155">
    <property type="entry name" value="PLDc"/>
    <property type="match status" value="2"/>
</dbReference>
<dbReference type="EMBL" id="FONN01000008">
    <property type="protein sequence ID" value="SFE85861.1"/>
    <property type="molecule type" value="Genomic_DNA"/>
</dbReference>
<evidence type="ECO:0000259" key="13">
    <source>
        <dbReference type="PROSITE" id="PS50035"/>
    </source>
</evidence>
<keyword evidence="3 11" id="KW-0808">Transferase</keyword>
<feature type="transmembrane region" description="Helical" evidence="11">
    <location>
        <begin position="6"/>
        <end position="25"/>
    </location>
</feature>
<dbReference type="PANTHER" id="PTHR21248">
    <property type="entry name" value="CARDIOLIPIN SYNTHASE"/>
    <property type="match status" value="1"/>
</dbReference>
<keyword evidence="8 11" id="KW-0472">Membrane</keyword>
<feature type="domain" description="PLD phosphodiesterase" evidence="13">
    <location>
        <begin position="394"/>
        <end position="421"/>
    </location>
</feature>
<evidence type="ECO:0000313" key="14">
    <source>
        <dbReference type="EMBL" id="SFE85861.1"/>
    </source>
</evidence>
<name>A0A1I2DZZ2_9BACL</name>
<reference evidence="15" key="1">
    <citation type="submission" date="2016-10" db="EMBL/GenBank/DDBJ databases">
        <authorList>
            <person name="Varghese N."/>
            <person name="Submissions S."/>
        </authorList>
    </citation>
    <scope>NUCLEOTIDE SEQUENCE [LARGE SCALE GENOMIC DNA]</scope>
    <source>
        <strain evidence="15">CGMCC 1.10223</strain>
    </source>
</reference>
<dbReference type="InterPro" id="IPR025202">
    <property type="entry name" value="PLD-like_dom"/>
</dbReference>
<evidence type="ECO:0000256" key="1">
    <source>
        <dbReference type="ARBA" id="ARBA00022475"/>
    </source>
</evidence>
<evidence type="ECO:0000256" key="9">
    <source>
        <dbReference type="ARBA" id="ARBA00023209"/>
    </source>
</evidence>
<protein>
    <recommendedName>
        <fullName evidence="11 12">Cardiolipin synthase</fullName>
        <shortName evidence="11">CL synthase</shortName>
        <ecNumber evidence="11 12">2.7.8.-</ecNumber>
    </recommendedName>
</protein>
<evidence type="ECO:0000256" key="5">
    <source>
        <dbReference type="ARBA" id="ARBA00022737"/>
    </source>
</evidence>
<dbReference type="GO" id="GO:0032049">
    <property type="term" value="P:cardiolipin biosynthetic process"/>
    <property type="evidence" value="ECO:0007669"/>
    <property type="project" value="UniProtKB-UniRule"/>
</dbReference>
<comment type="catalytic activity">
    <reaction evidence="11">
        <text>2 a 1,2-diacyl-sn-glycero-3-phospho-(1'-sn-glycerol) = a cardiolipin + glycerol</text>
        <dbReference type="Rhea" id="RHEA:31451"/>
        <dbReference type="ChEBI" id="CHEBI:17754"/>
        <dbReference type="ChEBI" id="CHEBI:62237"/>
        <dbReference type="ChEBI" id="CHEBI:64716"/>
    </reaction>
</comment>
<comment type="subcellular location">
    <subcellularLocation>
        <location evidence="11">Cell membrane</location>
        <topology evidence="11">Multi-pass membrane protein</topology>
    </subcellularLocation>
</comment>
<feature type="active site" evidence="11">
    <location>
        <position position="401"/>
    </location>
</feature>
<dbReference type="InterPro" id="IPR030874">
    <property type="entry name" value="Cardiolipin_synth_Firmi"/>
</dbReference>
<gene>
    <name evidence="14" type="ORF">SAMN04487969_10876</name>
</gene>
<evidence type="ECO:0000256" key="7">
    <source>
        <dbReference type="ARBA" id="ARBA00023098"/>
    </source>
</evidence>
<evidence type="ECO:0000256" key="10">
    <source>
        <dbReference type="ARBA" id="ARBA00023264"/>
    </source>
</evidence>
<keyword evidence="1 11" id="KW-1003">Cell membrane</keyword>
<dbReference type="AlphaFoldDB" id="A0A1I2DZZ2"/>
<proteinExistence type="inferred from homology"/>
<evidence type="ECO:0000256" key="11">
    <source>
        <dbReference type="HAMAP-Rule" id="MF_01916"/>
    </source>
</evidence>
<dbReference type="Proteomes" id="UP000183410">
    <property type="component" value="Unassembled WGS sequence"/>
</dbReference>
<keyword evidence="7 11" id="KW-0443">Lipid metabolism</keyword>
<keyword evidence="15" id="KW-1185">Reference proteome</keyword>
<dbReference type="GO" id="GO:0005886">
    <property type="term" value="C:plasma membrane"/>
    <property type="evidence" value="ECO:0007669"/>
    <property type="project" value="UniProtKB-SubCell"/>
</dbReference>
<dbReference type="RefSeq" id="WP_046228853.1">
    <property type="nucleotide sequence ID" value="NZ_FONN01000008.1"/>
</dbReference>
<evidence type="ECO:0000256" key="8">
    <source>
        <dbReference type="ARBA" id="ARBA00023136"/>
    </source>
</evidence>
<dbReference type="Gene3D" id="3.30.870.10">
    <property type="entry name" value="Endonuclease Chain A"/>
    <property type="match status" value="2"/>
</dbReference>
<comment type="similarity">
    <text evidence="11">Belongs to the phospholipase D family. Cardiolipin synthase subfamily.</text>
</comment>
<accession>A0A1I2DZZ2</accession>
<dbReference type="Pfam" id="PF13091">
    <property type="entry name" value="PLDc_2"/>
    <property type="match status" value="2"/>
</dbReference>
<dbReference type="GO" id="GO:0008808">
    <property type="term" value="F:cardiolipin synthase activity"/>
    <property type="evidence" value="ECO:0007669"/>
    <property type="project" value="UniProtKB-UniRule"/>
</dbReference>
<keyword evidence="10 11" id="KW-1208">Phospholipid metabolism</keyword>
<dbReference type="InterPro" id="IPR022924">
    <property type="entry name" value="Cardiolipin_synthase"/>
</dbReference>
<sequence length="481" mass="53891">MSVWLIIIVLAIVLGLYLLQFVFIFSMEYRRPVRLAAWLTITIMLPVVGAALYLLLARPVDSVSSHRHKRLAREQLLKAGKLTTNAESFADLNGHPQLAGQEQLYQLLSAAKGRCITLRNKVQLLQNGQDTYEAILKAIANAKTYIHLDYYTIRNDGIGSRFKQALIERAKAGVEVRVLYDGIGSLHLSQAFIQDLVAAGIRTSCFLPPRHAWYERRLNNRNHSKIAVIDGKIGFVGGINIGDEYLGQNQKLGFWRDTHVRLEGDAVYFLQQLFRSDWAFAAHEELDEERYMPKHHCQGHDPVLITPGGPDQIGEPILEAVVASVMAAQTSICLSTPYFIPDPGLLMALRVAALSGVDVRIIIPGKGDSQLVLWATLSYVEPLLKAGIRVFRYKKGFIHAKVLIIDRMLASVGTANMDMRSFYNNYEQNALLFDSDSIAQLAKDFRQDERDSEELSLAHFAKRPVMQKMAEAAAHLLSPLL</sequence>
<evidence type="ECO:0000256" key="2">
    <source>
        <dbReference type="ARBA" id="ARBA00022516"/>
    </source>
</evidence>
<keyword evidence="2 11" id="KW-0444">Lipid biosynthesis</keyword>
<dbReference type="PROSITE" id="PS50035">
    <property type="entry name" value="PLD"/>
    <property type="match status" value="2"/>
</dbReference>
<dbReference type="HAMAP" id="MF_01916">
    <property type="entry name" value="Cardiolipin_synth_Cls"/>
    <property type="match status" value="1"/>
</dbReference>
<feature type="domain" description="PLD phosphodiesterase" evidence="13">
    <location>
        <begin position="218"/>
        <end position="245"/>
    </location>
</feature>
<comment type="function">
    <text evidence="11">Catalyzes the reversible phosphatidyl group transfer from one phosphatidylglycerol molecule to another to form cardiolipin (CL) (diphosphatidylglycerol) and glycerol.</text>
</comment>
<organism evidence="14 15">
    <name type="scientific">Paenibacillus algorifonticola</name>
    <dbReference type="NCBI Taxonomy" id="684063"/>
    <lineage>
        <taxon>Bacteria</taxon>
        <taxon>Bacillati</taxon>
        <taxon>Bacillota</taxon>
        <taxon>Bacilli</taxon>
        <taxon>Bacillales</taxon>
        <taxon>Paenibacillaceae</taxon>
        <taxon>Paenibacillus</taxon>
    </lineage>
</organism>
<keyword evidence="4 11" id="KW-0812">Transmembrane</keyword>
<feature type="active site" evidence="11">
    <location>
        <position position="230"/>
    </location>
</feature>
<keyword evidence="5" id="KW-0677">Repeat</keyword>
<keyword evidence="9 11" id="KW-0594">Phospholipid biosynthesis</keyword>
<feature type="active site" evidence="11">
    <location>
        <position position="406"/>
    </location>
</feature>
<evidence type="ECO:0000256" key="12">
    <source>
        <dbReference type="NCBIfam" id="TIGR04265"/>
    </source>
</evidence>